<evidence type="ECO:0000256" key="7">
    <source>
        <dbReference type="ARBA" id="ARBA00022840"/>
    </source>
</evidence>
<sequence>MGARIRAYDWAATQLGPPEDWPQVLQTLTALMLASSQPMFLVWGPERTTLYNDAYGEILAAKHPALGQPFNEIWHEIWDSDLKPIVARAYAGEALHMDDIQLVMVRRGYPEEAHFSFSYTPVCDEDGAVLGFFCPCLETTEQVLEQRRARLRADLTERLRMPGDPSDLARDAAALLARHLGAEQAAFAEVDPSGGYAAIAPHRDDGRHRLKDFGPDFIADLEAGRSIAINDVMDDPRTATPHAAKTFVHAGIRAILYIPHVRHGRLVAVLAVHAAAPRHWPAADIDLSEEVAERVSVAMDRVRAEAALRASEGRLRKVLEIETVGIVFFDLVGGIHDANDTFLSLIGYSRAELQAGLIRYESLTPPHWHWRDAQTVADLKAHGAAGPFEKEYTRKDGSVVWTLCASKMLEDGTAAEFVIDITERKRSEQHQAMLMAELDHRVKNVLAVVQSIVRQSLRGADLGGSDAADRLIGRISALAESHTLLAASRWEGARFRDLVDNALAPYRDGGASRIRAGGPDLRVTPKAAQTLALALHELVTNAVKYGALSVAEGSVAVDWRFEGAADDRRLVFVWAEQGGPALPGPPRRKGFGSRLIERTLTFELDGTVTLDFAAGGLRAVFDLPLRALEVVEKRSTSDPRRAIAPSAGEAATLSGRRVLLVEDQHLVAEEMAEALVSVGCSVAGPASTLDRALRAAEAEDLDAAVLDINLSGDLVWPAARLLRDRGIPFVFATGYSETIDVPPELADVPRIEKPAQPQHLVAVVAGLIAGN</sequence>
<protein>
    <recommendedName>
        <fullName evidence="2">histidine kinase</fullName>
        <ecNumber evidence="2">2.7.13.3</ecNumber>
    </recommendedName>
</protein>
<dbReference type="CDD" id="cd00130">
    <property type="entry name" value="PAS"/>
    <property type="match status" value="1"/>
</dbReference>
<dbReference type="InterPro" id="IPR001789">
    <property type="entry name" value="Sig_transdc_resp-reg_receiver"/>
</dbReference>
<dbReference type="Gene3D" id="3.40.50.2300">
    <property type="match status" value="1"/>
</dbReference>
<keyword evidence="12" id="KW-1185">Reference proteome</keyword>
<keyword evidence="5" id="KW-0547">Nucleotide-binding</keyword>
<feature type="domain" description="PAS" evidence="10">
    <location>
        <begin position="311"/>
        <end position="353"/>
    </location>
</feature>
<dbReference type="Pfam" id="PF13426">
    <property type="entry name" value="PAS_9"/>
    <property type="match status" value="1"/>
</dbReference>
<accession>K9HHP4</accession>
<dbReference type="InterPro" id="IPR000014">
    <property type="entry name" value="PAS"/>
</dbReference>
<proteinExistence type="predicted"/>
<comment type="catalytic activity">
    <reaction evidence="1">
        <text>ATP + protein L-histidine = ADP + protein N-phospho-L-histidine.</text>
        <dbReference type="EC" id="2.7.13.3"/>
    </reaction>
</comment>
<dbReference type="eggNOG" id="COG2202">
    <property type="taxonomic scope" value="Bacteria"/>
</dbReference>
<dbReference type="Gene3D" id="3.30.450.20">
    <property type="entry name" value="PAS domain"/>
    <property type="match status" value="2"/>
</dbReference>
<evidence type="ECO:0000256" key="5">
    <source>
        <dbReference type="ARBA" id="ARBA00022741"/>
    </source>
</evidence>
<dbReference type="eggNOG" id="COG3920">
    <property type="taxonomic scope" value="Bacteria"/>
</dbReference>
<dbReference type="PATRIC" id="fig|1238182.3.peg.3341"/>
<feature type="domain" description="Response regulatory" evidence="9">
    <location>
        <begin position="657"/>
        <end position="768"/>
    </location>
</feature>
<dbReference type="InterPro" id="IPR013656">
    <property type="entry name" value="PAS_4"/>
</dbReference>
<dbReference type="EC" id="2.7.13.3" evidence="2"/>
<evidence type="ECO:0000259" key="9">
    <source>
        <dbReference type="PROSITE" id="PS50110"/>
    </source>
</evidence>
<evidence type="ECO:0000256" key="8">
    <source>
        <dbReference type="PROSITE-ProRule" id="PRU00169"/>
    </source>
</evidence>
<dbReference type="eggNOG" id="COG2203">
    <property type="taxonomic scope" value="Bacteria"/>
</dbReference>
<dbReference type="InterPro" id="IPR011102">
    <property type="entry name" value="Sig_transdc_His_kinase_HWE"/>
</dbReference>
<dbReference type="Pfam" id="PF08448">
    <property type="entry name" value="PAS_4"/>
    <property type="match status" value="1"/>
</dbReference>
<evidence type="ECO:0000313" key="11">
    <source>
        <dbReference type="EMBL" id="EKV28126.1"/>
    </source>
</evidence>
<dbReference type="NCBIfam" id="TIGR00229">
    <property type="entry name" value="sensory_box"/>
    <property type="match status" value="1"/>
</dbReference>
<evidence type="ECO:0000256" key="1">
    <source>
        <dbReference type="ARBA" id="ARBA00000085"/>
    </source>
</evidence>
<keyword evidence="7" id="KW-0067">ATP-binding</keyword>
<keyword evidence="6 11" id="KW-0418">Kinase</keyword>
<dbReference type="Pfam" id="PF01590">
    <property type="entry name" value="GAF"/>
    <property type="match status" value="1"/>
</dbReference>
<dbReference type="Gene3D" id="3.30.565.10">
    <property type="entry name" value="Histidine kinase-like ATPase, C-terminal domain"/>
    <property type="match status" value="1"/>
</dbReference>
<reference evidence="11 12" key="1">
    <citation type="journal article" date="2013" name="Genome Announc.">
        <title>Draft Genome Sequence of an Alphaproteobacterium, Caenispirillum salinarum AK4(T), Isolated from a Solar Saltern.</title>
        <authorList>
            <person name="Khatri I."/>
            <person name="Singh A."/>
            <person name="Korpole S."/>
            <person name="Pinnaka A.K."/>
            <person name="Subramanian S."/>
        </authorList>
    </citation>
    <scope>NUCLEOTIDE SEQUENCE [LARGE SCALE GENOMIC DNA]</scope>
    <source>
        <strain evidence="11 12">AK4</strain>
    </source>
</reference>
<comment type="caution">
    <text evidence="11">The sequence shown here is derived from an EMBL/GenBank/DDBJ whole genome shotgun (WGS) entry which is preliminary data.</text>
</comment>
<name>K9HHP4_9PROT</name>
<dbReference type="SMART" id="SM00065">
    <property type="entry name" value="GAF"/>
    <property type="match status" value="1"/>
</dbReference>
<dbReference type="SUPFAM" id="SSF52172">
    <property type="entry name" value="CheY-like"/>
    <property type="match status" value="1"/>
</dbReference>
<dbReference type="InterPro" id="IPR036890">
    <property type="entry name" value="HATPase_C_sf"/>
</dbReference>
<dbReference type="SMART" id="SM00448">
    <property type="entry name" value="REC"/>
    <property type="match status" value="1"/>
</dbReference>
<dbReference type="Proteomes" id="UP000009881">
    <property type="component" value="Unassembled WGS sequence"/>
</dbReference>
<keyword evidence="4" id="KW-0808">Transferase</keyword>
<evidence type="ECO:0000313" key="12">
    <source>
        <dbReference type="Proteomes" id="UP000009881"/>
    </source>
</evidence>
<evidence type="ECO:0000256" key="6">
    <source>
        <dbReference type="ARBA" id="ARBA00022777"/>
    </source>
</evidence>
<dbReference type="STRING" id="1238182.C882_1127"/>
<dbReference type="PROSITE" id="PS50110">
    <property type="entry name" value="RESPONSE_REGULATORY"/>
    <property type="match status" value="1"/>
</dbReference>
<dbReference type="eggNOG" id="COG0784">
    <property type="taxonomic scope" value="Bacteria"/>
</dbReference>
<dbReference type="PROSITE" id="PS50112">
    <property type="entry name" value="PAS"/>
    <property type="match status" value="1"/>
</dbReference>
<dbReference type="GO" id="GO:0004673">
    <property type="term" value="F:protein histidine kinase activity"/>
    <property type="evidence" value="ECO:0007669"/>
    <property type="project" value="UniProtKB-EC"/>
</dbReference>
<dbReference type="RefSeq" id="WP_009541783.1">
    <property type="nucleotide sequence ID" value="NZ_ANHY01000017.1"/>
</dbReference>
<dbReference type="InterPro" id="IPR003018">
    <property type="entry name" value="GAF"/>
</dbReference>
<dbReference type="InterPro" id="IPR035965">
    <property type="entry name" value="PAS-like_dom_sf"/>
</dbReference>
<dbReference type="SMART" id="SM00911">
    <property type="entry name" value="HWE_HK"/>
    <property type="match status" value="1"/>
</dbReference>
<dbReference type="SMART" id="SM00091">
    <property type="entry name" value="PAS"/>
    <property type="match status" value="2"/>
</dbReference>
<dbReference type="GO" id="GO:0005524">
    <property type="term" value="F:ATP binding"/>
    <property type="evidence" value="ECO:0007669"/>
    <property type="project" value="UniProtKB-KW"/>
</dbReference>
<evidence type="ECO:0000256" key="4">
    <source>
        <dbReference type="ARBA" id="ARBA00022679"/>
    </source>
</evidence>
<dbReference type="GO" id="GO:0000160">
    <property type="term" value="P:phosphorelay signal transduction system"/>
    <property type="evidence" value="ECO:0007669"/>
    <property type="project" value="InterPro"/>
</dbReference>
<dbReference type="PANTHER" id="PTHR41523">
    <property type="entry name" value="TWO-COMPONENT SYSTEM SENSOR PROTEIN"/>
    <property type="match status" value="1"/>
</dbReference>
<dbReference type="Pfam" id="PF07536">
    <property type="entry name" value="HWE_HK"/>
    <property type="match status" value="1"/>
</dbReference>
<evidence type="ECO:0000256" key="2">
    <source>
        <dbReference type="ARBA" id="ARBA00012438"/>
    </source>
</evidence>
<dbReference type="EMBL" id="ANHY01000017">
    <property type="protein sequence ID" value="EKV28126.1"/>
    <property type="molecule type" value="Genomic_DNA"/>
</dbReference>
<evidence type="ECO:0000259" key="10">
    <source>
        <dbReference type="PROSITE" id="PS50112"/>
    </source>
</evidence>
<dbReference type="AlphaFoldDB" id="K9HHP4"/>
<dbReference type="SUPFAM" id="SSF55874">
    <property type="entry name" value="ATPase domain of HSP90 chaperone/DNA topoisomerase II/histidine kinase"/>
    <property type="match status" value="1"/>
</dbReference>
<dbReference type="SUPFAM" id="SSF55781">
    <property type="entry name" value="GAF domain-like"/>
    <property type="match status" value="1"/>
</dbReference>
<dbReference type="InterPro" id="IPR011006">
    <property type="entry name" value="CheY-like_superfamily"/>
</dbReference>
<evidence type="ECO:0000256" key="3">
    <source>
        <dbReference type="ARBA" id="ARBA00022553"/>
    </source>
</evidence>
<keyword evidence="3 8" id="KW-0597">Phosphoprotein</keyword>
<dbReference type="SUPFAM" id="SSF55785">
    <property type="entry name" value="PYP-like sensor domain (PAS domain)"/>
    <property type="match status" value="2"/>
</dbReference>
<organism evidence="11 12">
    <name type="scientific">Caenispirillum salinarum AK4</name>
    <dbReference type="NCBI Taxonomy" id="1238182"/>
    <lineage>
        <taxon>Bacteria</taxon>
        <taxon>Pseudomonadati</taxon>
        <taxon>Pseudomonadota</taxon>
        <taxon>Alphaproteobacteria</taxon>
        <taxon>Rhodospirillales</taxon>
        <taxon>Novispirillaceae</taxon>
        <taxon>Caenispirillum</taxon>
    </lineage>
</organism>
<feature type="modified residue" description="4-aspartylphosphate" evidence="8">
    <location>
        <position position="707"/>
    </location>
</feature>
<dbReference type="PANTHER" id="PTHR41523:SF8">
    <property type="entry name" value="ETHYLENE RESPONSE SENSOR PROTEIN"/>
    <property type="match status" value="1"/>
</dbReference>
<gene>
    <name evidence="11" type="ORF">C882_1127</name>
</gene>
<dbReference type="Gene3D" id="3.30.450.40">
    <property type="match status" value="1"/>
</dbReference>
<dbReference type="InterPro" id="IPR029016">
    <property type="entry name" value="GAF-like_dom_sf"/>
</dbReference>